<dbReference type="RefSeq" id="XP_018011419.2">
    <property type="nucleotide sequence ID" value="XM_018155930.2"/>
</dbReference>
<sequence length="120" mass="12977">MVLAWWLVALLSPSLASAKLFIVGGCPGGAGFADPLTQTAYGRSLVNKWTNLPLIAWHPTGAEAGLRCITLTAAGDTLYINFKYSNMTSGQYSGPIFYDVYDGNNRLRVDTTRGSRMPNT</sequence>
<reference evidence="3" key="1">
    <citation type="submission" date="2025-08" db="UniProtKB">
        <authorList>
            <consortium name="RefSeq"/>
        </authorList>
    </citation>
    <scope>IDENTIFICATION</scope>
    <source>
        <tissue evidence="3">Whole organism</tissue>
    </source>
</reference>
<gene>
    <name evidence="3" type="primary">LOC108668687</name>
</gene>
<feature type="non-terminal residue" evidence="3">
    <location>
        <position position="120"/>
    </location>
</feature>
<evidence type="ECO:0000313" key="3">
    <source>
        <dbReference type="RefSeq" id="XP_018011419.2"/>
    </source>
</evidence>
<dbReference type="GeneID" id="108668687"/>
<evidence type="ECO:0000256" key="1">
    <source>
        <dbReference type="SAM" id="SignalP"/>
    </source>
</evidence>
<name>A0A8B7NCV3_HYAAZ</name>
<keyword evidence="1" id="KW-0732">Signal</keyword>
<dbReference type="Proteomes" id="UP000694843">
    <property type="component" value="Unplaced"/>
</dbReference>
<feature type="signal peptide" evidence="1">
    <location>
        <begin position="1"/>
        <end position="18"/>
    </location>
</feature>
<dbReference type="KEGG" id="hazt:108668687"/>
<feature type="chain" id="PRO_5037551738" evidence="1">
    <location>
        <begin position="19"/>
        <end position="120"/>
    </location>
</feature>
<protein>
    <submittedName>
        <fullName evidence="3">Uncharacterized protein LOC108668687</fullName>
    </submittedName>
</protein>
<dbReference type="AlphaFoldDB" id="A0A8B7NCV3"/>
<accession>A0A8B7NCV3</accession>
<keyword evidence="2" id="KW-1185">Reference proteome</keyword>
<proteinExistence type="predicted"/>
<evidence type="ECO:0000313" key="2">
    <source>
        <dbReference type="Proteomes" id="UP000694843"/>
    </source>
</evidence>
<organism evidence="2 3">
    <name type="scientific">Hyalella azteca</name>
    <name type="common">Amphipod</name>
    <dbReference type="NCBI Taxonomy" id="294128"/>
    <lineage>
        <taxon>Eukaryota</taxon>
        <taxon>Metazoa</taxon>
        <taxon>Ecdysozoa</taxon>
        <taxon>Arthropoda</taxon>
        <taxon>Crustacea</taxon>
        <taxon>Multicrustacea</taxon>
        <taxon>Malacostraca</taxon>
        <taxon>Eumalacostraca</taxon>
        <taxon>Peracarida</taxon>
        <taxon>Amphipoda</taxon>
        <taxon>Senticaudata</taxon>
        <taxon>Talitrida</taxon>
        <taxon>Talitroidea</taxon>
        <taxon>Hyalellidae</taxon>
        <taxon>Hyalella</taxon>
    </lineage>
</organism>